<protein>
    <submittedName>
        <fullName evidence="2">Uncharacterized protein</fullName>
    </submittedName>
</protein>
<feature type="region of interest" description="Disordered" evidence="1">
    <location>
        <begin position="1"/>
        <end position="41"/>
    </location>
</feature>
<keyword evidence="3" id="KW-1185">Reference proteome</keyword>
<dbReference type="EMBL" id="PDJK01000002">
    <property type="protein sequence ID" value="PFG48989.1"/>
    <property type="molecule type" value="Genomic_DNA"/>
</dbReference>
<evidence type="ECO:0000313" key="3">
    <source>
        <dbReference type="Proteomes" id="UP000243542"/>
    </source>
</evidence>
<sequence>MKGPFTDSESVKGPFTALERDGRAPGLQAPQTLQHPLHELT</sequence>
<comment type="caution">
    <text evidence="2">The sequence shown here is derived from an EMBL/GenBank/DDBJ whole genome shotgun (WGS) entry which is preliminary data.</text>
</comment>
<accession>A0A2A9FEY5</accession>
<proteinExistence type="predicted"/>
<gene>
    <name evidence="2" type="ORF">ATK36_4108</name>
</gene>
<evidence type="ECO:0000313" key="2">
    <source>
        <dbReference type="EMBL" id="PFG48989.1"/>
    </source>
</evidence>
<name>A0A2A9FEY5_9PSEU</name>
<reference evidence="2 3" key="1">
    <citation type="submission" date="2017-10" db="EMBL/GenBank/DDBJ databases">
        <title>Sequencing the genomes of 1000 actinobacteria strains.</title>
        <authorList>
            <person name="Klenk H.-P."/>
        </authorList>
    </citation>
    <scope>NUCLEOTIDE SEQUENCE [LARGE SCALE GENOMIC DNA]</scope>
    <source>
        <strain evidence="2 3">DSM 46092</strain>
    </source>
</reference>
<dbReference type="AlphaFoldDB" id="A0A2A9FEY5"/>
<organism evidence="2 3">
    <name type="scientific">Amycolatopsis sulphurea</name>
    <dbReference type="NCBI Taxonomy" id="76022"/>
    <lineage>
        <taxon>Bacteria</taxon>
        <taxon>Bacillati</taxon>
        <taxon>Actinomycetota</taxon>
        <taxon>Actinomycetes</taxon>
        <taxon>Pseudonocardiales</taxon>
        <taxon>Pseudonocardiaceae</taxon>
        <taxon>Amycolatopsis</taxon>
    </lineage>
</organism>
<evidence type="ECO:0000256" key="1">
    <source>
        <dbReference type="SAM" id="MobiDB-lite"/>
    </source>
</evidence>
<dbReference type="Proteomes" id="UP000243542">
    <property type="component" value="Unassembled WGS sequence"/>
</dbReference>